<comment type="caution">
    <text evidence="2">The sequence shown here is derived from an EMBL/GenBank/DDBJ whole genome shotgun (WGS) entry which is preliminary data.</text>
</comment>
<dbReference type="InterPro" id="IPR013216">
    <property type="entry name" value="Methyltransf_11"/>
</dbReference>
<gene>
    <name evidence="2" type="ORF">DI564_14265</name>
</gene>
<evidence type="ECO:0000313" key="3">
    <source>
        <dbReference type="Proteomes" id="UP000249046"/>
    </source>
</evidence>
<evidence type="ECO:0000259" key="1">
    <source>
        <dbReference type="Pfam" id="PF08241"/>
    </source>
</evidence>
<organism evidence="2 3">
    <name type="scientific">Rhodanobacter denitrificans</name>
    <dbReference type="NCBI Taxonomy" id="666685"/>
    <lineage>
        <taxon>Bacteria</taxon>
        <taxon>Pseudomonadati</taxon>
        <taxon>Pseudomonadota</taxon>
        <taxon>Gammaproteobacteria</taxon>
        <taxon>Lysobacterales</taxon>
        <taxon>Rhodanobacteraceae</taxon>
        <taxon>Rhodanobacter</taxon>
    </lineage>
</organism>
<evidence type="ECO:0000313" key="2">
    <source>
        <dbReference type="EMBL" id="PZQ11672.1"/>
    </source>
</evidence>
<dbReference type="Pfam" id="PF08241">
    <property type="entry name" value="Methyltransf_11"/>
    <property type="match status" value="1"/>
</dbReference>
<dbReference type="SUPFAM" id="SSF53335">
    <property type="entry name" value="S-adenosyl-L-methionine-dependent methyltransferases"/>
    <property type="match status" value="1"/>
</dbReference>
<dbReference type="GO" id="GO:0008757">
    <property type="term" value="F:S-adenosylmethionine-dependent methyltransferase activity"/>
    <property type="evidence" value="ECO:0007669"/>
    <property type="project" value="InterPro"/>
</dbReference>
<name>A0A2W5K2V0_9GAMM</name>
<reference evidence="2 3" key="1">
    <citation type="submission" date="2017-08" db="EMBL/GenBank/DDBJ databases">
        <title>Infants hospitalized years apart are colonized by the same room-sourced microbial strains.</title>
        <authorList>
            <person name="Brooks B."/>
            <person name="Olm M.R."/>
            <person name="Firek B.A."/>
            <person name="Baker R."/>
            <person name="Thomas B.C."/>
            <person name="Morowitz M.J."/>
            <person name="Banfield J.F."/>
        </authorList>
    </citation>
    <scope>NUCLEOTIDE SEQUENCE [LARGE SCALE GENOMIC DNA]</scope>
    <source>
        <strain evidence="2">S2_005_003_R2_42</strain>
    </source>
</reference>
<feature type="domain" description="Methyltransferase type 11" evidence="1">
    <location>
        <begin position="77"/>
        <end position="119"/>
    </location>
</feature>
<dbReference type="InterPro" id="IPR029063">
    <property type="entry name" value="SAM-dependent_MTases_sf"/>
</dbReference>
<dbReference type="EMBL" id="QFPO01000015">
    <property type="protein sequence ID" value="PZQ11672.1"/>
    <property type="molecule type" value="Genomic_DNA"/>
</dbReference>
<sequence length="230" mass="25072">MTPRFVSVFARPELSALARDELALLGVYARRLPPARALVVHPHLSGLKLPLDLPGVEVTRLHVQGGRLEGDRSCLPHRLPWAEGSFDLVQVQHVGEVLAPVDAFAVEIERVTAPGGIVLWSGLNALGAWHPWCRWRNEVSLGRLTAARLRRLLARSGLEVETAHRVGAFWPRDAAAGVSSGAAVDLFRAAWVLAANKRRAPATLLPHRASRLRAMPPRRLIAAASRRASA</sequence>
<dbReference type="Proteomes" id="UP000249046">
    <property type="component" value="Unassembled WGS sequence"/>
</dbReference>
<dbReference type="Gene3D" id="3.40.50.150">
    <property type="entry name" value="Vaccinia Virus protein VP39"/>
    <property type="match status" value="1"/>
</dbReference>
<dbReference type="AlphaFoldDB" id="A0A2W5K2V0"/>
<proteinExistence type="predicted"/>
<protein>
    <recommendedName>
        <fullName evidence="1">Methyltransferase type 11 domain-containing protein</fullName>
    </recommendedName>
</protein>
<accession>A0A2W5K2V0</accession>